<dbReference type="Proteomes" id="UP000183567">
    <property type="component" value="Unassembled WGS sequence"/>
</dbReference>
<sequence length="323" mass="36096">MTTKAAFASSTKLKPSDRLPRPQSYYAVPPKRRTYSPDASAPPPGRSLAAPVTWGMCPRIRCLHLYFQPEGNQELRSNPRPHHLSLLYLPLVDTPQNKIDTLLPGDEKGLRACLVWRSRWLLPADGMDPECNFGEHIAFRSPFDEDKYWKVIETACLLPDLHQLPDGNLTEIGEKGINLSGGQKHEALIPRRHRRPVKSWHYRHPGHTCDPLLSQADYIYTLNNGIITESGTYNELISGSGDFARLDLEFGGHVSEGKDDDQVEEIIAPHQGITIEDAKLKSAKSTEKATGSGKLEGRLIVKEKRSTGWCHGEVWSNTSAVFS</sequence>
<comment type="subcellular location">
    <subcellularLocation>
        <location evidence="1">Membrane</location>
        <topology evidence="1">Multi-pass membrane protein</topology>
    </subcellularLocation>
</comment>
<dbReference type="InterPro" id="IPR027417">
    <property type="entry name" value="P-loop_NTPase"/>
</dbReference>
<dbReference type="STRING" id="180088.A0A1J8QRQ3"/>
<accession>A0A1J8QRQ3</accession>
<keyword evidence="7" id="KW-1185">Reference proteome</keyword>
<evidence type="ECO:0000256" key="1">
    <source>
        <dbReference type="ARBA" id="ARBA00004141"/>
    </source>
</evidence>
<protein>
    <submittedName>
        <fullName evidence="6">Uncharacterized protein</fullName>
    </submittedName>
</protein>
<evidence type="ECO:0000256" key="2">
    <source>
        <dbReference type="ARBA" id="ARBA00009726"/>
    </source>
</evidence>
<dbReference type="Gene3D" id="3.40.50.300">
    <property type="entry name" value="P-loop containing nucleotide triphosphate hydrolases"/>
    <property type="match status" value="1"/>
</dbReference>
<proteinExistence type="inferred from homology"/>
<dbReference type="EMBL" id="LVVM01002682">
    <property type="protein sequence ID" value="OJA16120.1"/>
    <property type="molecule type" value="Genomic_DNA"/>
</dbReference>
<dbReference type="SUPFAM" id="SSF52540">
    <property type="entry name" value="P-loop containing nucleoside triphosphate hydrolases"/>
    <property type="match status" value="1"/>
</dbReference>
<dbReference type="GO" id="GO:0016020">
    <property type="term" value="C:membrane"/>
    <property type="evidence" value="ECO:0007669"/>
    <property type="project" value="UniProtKB-SubCell"/>
</dbReference>
<dbReference type="PANTHER" id="PTHR24223:SF456">
    <property type="entry name" value="MULTIDRUG RESISTANCE-ASSOCIATED PROTEIN LETHAL(2)03659"/>
    <property type="match status" value="1"/>
</dbReference>
<dbReference type="GO" id="GO:0042626">
    <property type="term" value="F:ATPase-coupled transmembrane transporter activity"/>
    <property type="evidence" value="ECO:0007669"/>
    <property type="project" value="TreeGrafter"/>
</dbReference>
<keyword evidence="3" id="KW-0547">Nucleotide-binding</keyword>
<dbReference type="PANTHER" id="PTHR24223">
    <property type="entry name" value="ATP-BINDING CASSETTE SUB-FAMILY C"/>
    <property type="match status" value="1"/>
</dbReference>
<dbReference type="InterPro" id="IPR050173">
    <property type="entry name" value="ABC_transporter_C-like"/>
</dbReference>
<name>A0A1J8QRQ3_9AGAM</name>
<comment type="similarity">
    <text evidence="2">Belongs to the ABC transporter superfamily. ABCC family. Conjugate transporter (TC 3.A.1.208) subfamily.</text>
</comment>
<evidence type="ECO:0000313" key="6">
    <source>
        <dbReference type="EMBL" id="OJA16120.1"/>
    </source>
</evidence>
<evidence type="ECO:0000256" key="3">
    <source>
        <dbReference type="ARBA" id="ARBA00022741"/>
    </source>
</evidence>
<dbReference type="OrthoDB" id="6500128at2759"/>
<comment type="caution">
    <text evidence="6">The sequence shown here is derived from an EMBL/GenBank/DDBJ whole genome shotgun (WGS) entry which is preliminary data.</text>
</comment>
<organism evidence="6 7">
    <name type="scientific">Rhizopogon vesiculosus</name>
    <dbReference type="NCBI Taxonomy" id="180088"/>
    <lineage>
        <taxon>Eukaryota</taxon>
        <taxon>Fungi</taxon>
        <taxon>Dikarya</taxon>
        <taxon>Basidiomycota</taxon>
        <taxon>Agaricomycotina</taxon>
        <taxon>Agaricomycetes</taxon>
        <taxon>Agaricomycetidae</taxon>
        <taxon>Boletales</taxon>
        <taxon>Suillineae</taxon>
        <taxon>Rhizopogonaceae</taxon>
        <taxon>Rhizopogon</taxon>
    </lineage>
</organism>
<reference evidence="6 7" key="1">
    <citation type="submission" date="2016-03" db="EMBL/GenBank/DDBJ databases">
        <title>Comparative genomics of the ectomycorrhizal sister species Rhizopogon vinicolor and Rhizopogon vesiculosus (Basidiomycota: Boletales) reveals a divergence of the mating type B locus.</title>
        <authorList>
            <person name="Mujic A.B."/>
            <person name="Kuo A."/>
            <person name="Tritt A."/>
            <person name="Lipzen A."/>
            <person name="Chen C."/>
            <person name="Johnson J."/>
            <person name="Sharma A."/>
            <person name="Barry K."/>
            <person name="Grigoriev I.V."/>
            <person name="Spatafora J.W."/>
        </authorList>
    </citation>
    <scope>NUCLEOTIDE SEQUENCE [LARGE SCALE GENOMIC DNA]</scope>
    <source>
        <strain evidence="6 7">AM-OR11-056</strain>
    </source>
</reference>
<feature type="compositionally biased region" description="Polar residues" evidence="5">
    <location>
        <begin position="1"/>
        <end position="13"/>
    </location>
</feature>
<feature type="region of interest" description="Disordered" evidence="5">
    <location>
        <begin position="1"/>
        <end position="47"/>
    </location>
</feature>
<dbReference type="GO" id="GO:0005524">
    <property type="term" value="F:ATP binding"/>
    <property type="evidence" value="ECO:0007669"/>
    <property type="project" value="UniProtKB-KW"/>
</dbReference>
<evidence type="ECO:0000256" key="5">
    <source>
        <dbReference type="SAM" id="MobiDB-lite"/>
    </source>
</evidence>
<dbReference type="AlphaFoldDB" id="A0A1J8QRQ3"/>
<gene>
    <name evidence="6" type="ORF">AZE42_09279</name>
</gene>
<keyword evidence="4" id="KW-0067">ATP-binding</keyword>
<evidence type="ECO:0000256" key="4">
    <source>
        <dbReference type="ARBA" id="ARBA00022840"/>
    </source>
</evidence>
<evidence type="ECO:0000313" key="7">
    <source>
        <dbReference type="Proteomes" id="UP000183567"/>
    </source>
</evidence>